<comment type="caution">
    <text evidence="2">The sequence shown here is derived from an EMBL/GenBank/DDBJ whole genome shotgun (WGS) entry which is preliminary data.</text>
</comment>
<sequence length="69" mass="7701">MVSLNGLKKRVYEYFTFPDGTEPEHLVISRVIVEMDRKISKAKKPKSITTTSSSPTSSTFPGKIRRGGN</sequence>
<dbReference type="HOGENOM" id="CLU_2777288_0_0_1"/>
<evidence type="ECO:0000256" key="1">
    <source>
        <dbReference type="SAM" id="MobiDB-lite"/>
    </source>
</evidence>
<dbReference type="Proteomes" id="UP000022910">
    <property type="component" value="Unassembled WGS sequence"/>
</dbReference>
<organism evidence="2 3">
    <name type="scientific">Rhizophagus irregularis (strain DAOM 197198w)</name>
    <name type="common">Glomus intraradices</name>
    <dbReference type="NCBI Taxonomy" id="1432141"/>
    <lineage>
        <taxon>Eukaryota</taxon>
        <taxon>Fungi</taxon>
        <taxon>Fungi incertae sedis</taxon>
        <taxon>Mucoromycota</taxon>
        <taxon>Glomeromycotina</taxon>
        <taxon>Glomeromycetes</taxon>
        <taxon>Glomerales</taxon>
        <taxon>Glomeraceae</taxon>
        <taxon>Rhizophagus</taxon>
    </lineage>
</organism>
<feature type="compositionally biased region" description="Low complexity" evidence="1">
    <location>
        <begin position="47"/>
        <end position="59"/>
    </location>
</feature>
<dbReference type="AlphaFoldDB" id="A0A015JWB3"/>
<evidence type="ECO:0000313" key="3">
    <source>
        <dbReference type="Proteomes" id="UP000022910"/>
    </source>
</evidence>
<proteinExistence type="predicted"/>
<gene>
    <name evidence="2" type="ORF">RirG_189450</name>
</gene>
<feature type="region of interest" description="Disordered" evidence="1">
    <location>
        <begin position="38"/>
        <end position="69"/>
    </location>
</feature>
<name>A0A015JWB3_RHIIW</name>
<keyword evidence="3" id="KW-1185">Reference proteome</keyword>
<dbReference type="EMBL" id="JEMT01026488">
    <property type="protein sequence ID" value="EXX59399.1"/>
    <property type="molecule type" value="Genomic_DNA"/>
</dbReference>
<reference evidence="2 3" key="1">
    <citation type="submission" date="2014-02" db="EMBL/GenBank/DDBJ databases">
        <title>Single nucleus genome sequencing reveals high similarity among nuclei of an endomycorrhizal fungus.</title>
        <authorList>
            <person name="Lin K."/>
            <person name="Geurts R."/>
            <person name="Zhang Z."/>
            <person name="Limpens E."/>
            <person name="Saunders D.G."/>
            <person name="Mu D."/>
            <person name="Pang E."/>
            <person name="Cao H."/>
            <person name="Cha H."/>
            <person name="Lin T."/>
            <person name="Zhou Q."/>
            <person name="Shang Y."/>
            <person name="Li Y."/>
            <person name="Ivanov S."/>
            <person name="Sharma T."/>
            <person name="Velzen R.V."/>
            <person name="Ruijter N.D."/>
            <person name="Aanen D.K."/>
            <person name="Win J."/>
            <person name="Kamoun S."/>
            <person name="Bisseling T."/>
            <person name="Huang S."/>
        </authorList>
    </citation>
    <scope>NUCLEOTIDE SEQUENCE [LARGE SCALE GENOMIC DNA]</scope>
    <source>
        <strain evidence="3">DAOM197198w</strain>
    </source>
</reference>
<evidence type="ECO:0000313" key="2">
    <source>
        <dbReference type="EMBL" id="EXX59399.1"/>
    </source>
</evidence>
<accession>A0A015JWB3</accession>
<protein>
    <submittedName>
        <fullName evidence="2">Uncharacterized protein</fullName>
    </submittedName>
</protein>